<protein>
    <submittedName>
        <fullName evidence="2">Uncharacterized protein</fullName>
    </submittedName>
</protein>
<evidence type="ECO:0000256" key="1">
    <source>
        <dbReference type="SAM" id="Phobius"/>
    </source>
</evidence>
<dbReference type="EMBL" id="BSBO01000001">
    <property type="protein sequence ID" value="GLG02851.1"/>
    <property type="molecule type" value="Genomic_DNA"/>
</dbReference>
<organism evidence="2 3">
    <name type="scientific">Sellimonas catena</name>
    <dbReference type="NCBI Taxonomy" id="2994035"/>
    <lineage>
        <taxon>Bacteria</taxon>
        <taxon>Bacillati</taxon>
        <taxon>Bacillota</taxon>
        <taxon>Clostridia</taxon>
        <taxon>Lachnospirales</taxon>
        <taxon>Lachnospiraceae</taxon>
        <taxon>Sellimonas</taxon>
    </lineage>
</organism>
<keyword evidence="1" id="KW-1133">Transmembrane helix</keyword>
<dbReference type="AlphaFoldDB" id="A0A9W6C7J5"/>
<keyword evidence="1" id="KW-0812">Transmembrane</keyword>
<name>A0A9W6C7J5_9FIRM</name>
<keyword evidence="1" id="KW-0472">Membrane</keyword>
<evidence type="ECO:0000313" key="3">
    <source>
        <dbReference type="Proteomes" id="UP001145145"/>
    </source>
</evidence>
<reference evidence="2 3" key="1">
    <citation type="journal article" date="2023" name="Int. J. Syst. Evol. Microbiol.">
        <title>Sellimonas catena sp. nov., isolated from human faeces.</title>
        <authorList>
            <person name="Hisatomi A."/>
            <person name="Ohkuma M."/>
            <person name="Sakamoto M."/>
        </authorList>
    </citation>
    <scope>NUCLEOTIDE SEQUENCE [LARGE SCALE GENOMIC DNA]</scope>
    <source>
        <strain evidence="2 3">12EGH17</strain>
    </source>
</reference>
<dbReference type="Proteomes" id="UP001145145">
    <property type="component" value="Unassembled WGS sequence"/>
</dbReference>
<accession>A0A9W6C7J5</accession>
<feature type="transmembrane region" description="Helical" evidence="1">
    <location>
        <begin position="20"/>
        <end position="40"/>
    </location>
</feature>
<keyword evidence="3" id="KW-1185">Reference proteome</keyword>
<gene>
    <name evidence="2" type="ORF">Selli1_00250</name>
</gene>
<proteinExistence type="predicted"/>
<evidence type="ECO:0000313" key="2">
    <source>
        <dbReference type="EMBL" id="GLG02851.1"/>
    </source>
</evidence>
<feature type="transmembrane region" description="Helical" evidence="1">
    <location>
        <begin position="46"/>
        <end position="71"/>
    </location>
</feature>
<sequence length="191" mass="21496">MKITKGMPGYIRDQKKKRILITILLFGISIAVFLTGYLTTHTRNNLLTIVAILGCLPAARSAVGMIMLLPYRSFEEEKVREVETAAAGILSAYDMVLTSSEKVMPVDVLLISRHLICGYVSRTKVPPAEVEAYLVRILKENHYDKVTVKIFTDYDSFLKRAESFGETKQKSEGQPDRAVREMRRLILTAAV</sequence>
<dbReference type="RefSeq" id="WP_281871975.1">
    <property type="nucleotide sequence ID" value="NZ_BSBO01000001.1"/>
</dbReference>
<comment type="caution">
    <text evidence="2">The sequence shown here is derived from an EMBL/GenBank/DDBJ whole genome shotgun (WGS) entry which is preliminary data.</text>
</comment>